<feature type="region of interest" description="Disordered" evidence="1">
    <location>
        <begin position="1"/>
        <end position="41"/>
    </location>
</feature>
<evidence type="ECO:0000256" key="1">
    <source>
        <dbReference type="SAM" id="MobiDB-lite"/>
    </source>
</evidence>
<dbReference type="EMBL" id="KL197758">
    <property type="protein sequence ID" value="KDQ50565.1"/>
    <property type="molecule type" value="Genomic_DNA"/>
</dbReference>
<gene>
    <name evidence="2" type="ORF">JAAARDRAFT_41883</name>
</gene>
<evidence type="ECO:0000313" key="2">
    <source>
        <dbReference type="EMBL" id="KDQ50565.1"/>
    </source>
</evidence>
<sequence>MSTGKDRLGSPFNDGEGCWDAAEVSDAGDEASRRNSSDSNVSIECEDVLRGRGWSSEDAGSRREQKALSSVGKGRSLVLADGRCWMVRKLLGET</sequence>
<dbReference type="HOGENOM" id="CLU_2386480_0_0_1"/>
<dbReference type="AlphaFoldDB" id="A0A067P9S2"/>
<keyword evidence="3" id="KW-1185">Reference proteome</keyword>
<dbReference type="InParanoid" id="A0A067P9S2"/>
<reference evidence="3" key="1">
    <citation type="journal article" date="2014" name="Proc. Natl. Acad. Sci. U.S.A.">
        <title>Extensive sampling of basidiomycete genomes demonstrates inadequacy of the white-rot/brown-rot paradigm for wood decay fungi.</title>
        <authorList>
            <person name="Riley R."/>
            <person name="Salamov A.A."/>
            <person name="Brown D.W."/>
            <person name="Nagy L.G."/>
            <person name="Floudas D."/>
            <person name="Held B.W."/>
            <person name="Levasseur A."/>
            <person name="Lombard V."/>
            <person name="Morin E."/>
            <person name="Otillar R."/>
            <person name="Lindquist E.A."/>
            <person name="Sun H."/>
            <person name="LaButti K.M."/>
            <person name="Schmutz J."/>
            <person name="Jabbour D."/>
            <person name="Luo H."/>
            <person name="Baker S.E."/>
            <person name="Pisabarro A.G."/>
            <person name="Walton J.D."/>
            <person name="Blanchette R.A."/>
            <person name="Henrissat B."/>
            <person name="Martin F."/>
            <person name="Cullen D."/>
            <person name="Hibbett D.S."/>
            <person name="Grigoriev I.V."/>
        </authorList>
    </citation>
    <scope>NUCLEOTIDE SEQUENCE [LARGE SCALE GENOMIC DNA]</scope>
    <source>
        <strain evidence="3">MUCL 33604</strain>
    </source>
</reference>
<accession>A0A067P9S2</accession>
<protein>
    <submittedName>
        <fullName evidence="2">Uncharacterized protein</fullName>
    </submittedName>
</protein>
<organism evidence="2 3">
    <name type="scientific">Jaapia argillacea MUCL 33604</name>
    <dbReference type="NCBI Taxonomy" id="933084"/>
    <lineage>
        <taxon>Eukaryota</taxon>
        <taxon>Fungi</taxon>
        <taxon>Dikarya</taxon>
        <taxon>Basidiomycota</taxon>
        <taxon>Agaricomycotina</taxon>
        <taxon>Agaricomycetes</taxon>
        <taxon>Agaricomycetidae</taxon>
        <taxon>Jaapiales</taxon>
        <taxon>Jaapiaceae</taxon>
        <taxon>Jaapia</taxon>
    </lineage>
</organism>
<proteinExistence type="predicted"/>
<name>A0A067P9S2_9AGAM</name>
<evidence type="ECO:0000313" key="3">
    <source>
        <dbReference type="Proteomes" id="UP000027265"/>
    </source>
</evidence>
<dbReference type="Proteomes" id="UP000027265">
    <property type="component" value="Unassembled WGS sequence"/>
</dbReference>